<gene>
    <name evidence="1" type="ORF">PACTADRAFT_76154</name>
</gene>
<dbReference type="InterPro" id="IPR015943">
    <property type="entry name" value="WD40/YVTN_repeat-like_dom_sf"/>
</dbReference>
<reference evidence="2" key="1">
    <citation type="submission" date="2016-05" db="EMBL/GenBank/DDBJ databases">
        <title>Comparative genomics of biotechnologically important yeasts.</title>
        <authorList>
            <consortium name="DOE Joint Genome Institute"/>
            <person name="Riley R."/>
            <person name="Haridas S."/>
            <person name="Wolfe K.H."/>
            <person name="Lopes M.R."/>
            <person name="Hittinger C.T."/>
            <person name="Goker M."/>
            <person name="Salamov A."/>
            <person name="Wisecaver J."/>
            <person name="Long T.M."/>
            <person name="Aerts A.L."/>
            <person name="Barry K."/>
            <person name="Choi C."/>
            <person name="Clum A."/>
            <person name="Coughlan A.Y."/>
            <person name="Deshpande S."/>
            <person name="Douglass A.P."/>
            <person name="Hanson S.J."/>
            <person name="Klenk H.-P."/>
            <person name="Labutti K."/>
            <person name="Lapidus A."/>
            <person name="Lindquist E."/>
            <person name="Lipzen A."/>
            <person name="Meier-Kolthoff J.P."/>
            <person name="Ohm R.A."/>
            <person name="Otillar R.P."/>
            <person name="Pangilinan J."/>
            <person name="Peng Y."/>
            <person name="Rokas A."/>
            <person name="Rosa C.A."/>
            <person name="Scheuner C."/>
            <person name="Sibirny A.A."/>
            <person name="Slot J.C."/>
            <person name="Stielow J.B."/>
            <person name="Sun H."/>
            <person name="Kurtzman C.P."/>
            <person name="Blackwell M."/>
            <person name="Grigoriev I.V."/>
            <person name="Jeffries T.W."/>
        </authorList>
    </citation>
    <scope>NUCLEOTIDE SEQUENCE [LARGE SCALE GENOMIC DNA]</scope>
    <source>
        <strain evidence="2">NRRL Y-2460</strain>
    </source>
</reference>
<name>A0A1E4TVE1_PACTA</name>
<dbReference type="OrthoDB" id="5427350at2759"/>
<sequence length="542" mass="61032">MIYFSYKQTLADWQFRSRPDLSPPKLNITLAATEETAPGYLFVAPYSGYADVQFHGPRQAAPYVFTDQGELVWSGFAFFSIWAANFQAAKYKGEDILFSFEGSHNPAYGHGHGHVTFLNKNLETVKEIRAGNHKILDKHEFHIKDEKTALIEIYHPVPRDLTKYGASSEQQWIVDARVQELDLETGEVLFEWSSLEHINPSESILPINPGYAGSGYNSSDAWDYFHINSVDKDEDGNYVISARHTAALYKINGKTGEIIWKLGGLPGKISSDFKSIDDFTFAFQHHARILSTSPDKTKQVISFFDNSAHGSEDTNGTIVHYAENSSGKIIEVDIKSWEAKLLKQYNPPEKILAKSQGSTQVLPNGNVIVNWGSEGALTEFNADGKPIFHTYLDSGDLGARVQNYRGFKYNWTSIPFEKIAVFSEVTKEDDTIIYVSWNGDIDTKTWRLFTLSSDGKREYVAETKRTGFETTFKITGEIHERVAVEAIDNNGKILATSDITVSEKQVLPYAKKPVTEVEHTETGFQNFFTWKIGLSSLFNDEN</sequence>
<protein>
    <recommendedName>
        <fullName evidence="3">Arylsulfotransferase N-terminal domain-containing protein</fullName>
    </recommendedName>
</protein>
<dbReference type="Pfam" id="PF14269">
    <property type="entry name" value="Arylsulfotran_2"/>
    <property type="match status" value="1"/>
</dbReference>
<dbReference type="InterPro" id="IPR053143">
    <property type="entry name" value="Arylsulfate_ST"/>
</dbReference>
<dbReference type="InterPro" id="IPR039535">
    <property type="entry name" value="ASST-like"/>
</dbReference>
<organism evidence="1 2">
    <name type="scientific">Pachysolen tannophilus NRRL Y-2460</name>
    <dbReference type="NCBI Taxonomy" id="669874"/>
    <lineage>
        <taxon>Eukaryota</taxon>
        <taxon>Fungi</taxon>
        <taxon>Dikarya</taxon>
        <taxon>Ascomycota</taxon>
        <taxon>Saccharomycotina</taxon>
        <taxon>Pichiomycetes</taxon>
        <taxon>Pachysolenaceae</taxon>
        <taxon>Pachysolen</taxon>
    </lineage>
</organism>
<dbReference type="EMBL" id="KV454014">
    <property type="protein sequence ID" value="ODV95720.1"/>
    <property type="molecule type" value="Genomic_DNA"/>
</dbReference>
<dbReference type="InterPro" id="IPR011047">
    <property type="entry name" value="Quinoprotein_ADH-like_sf"/>
</dbReference>
<evidence type="ECO:0008006" key="3">
    <source>
        <dbReference type="Google" id="ProtNLM"/>
    </source>
</evidence>
<dbReference type="SUPFAM" id="SSF50998">
    <property type="entry name" value="Quinoprotein alcohol dehydrogenase-like"/>
    <property type="match status" value="1"/>
</dbReference>
<proteinExistence type="predicted"/>
<accession>A0A1E4TVE1</accession>
<dbReference type="Proteomes" id="UP000094236">
    <property type="component" value="Unassembled WGS sequence"/>
</dbReference>
<evidence type="ECO:0000313" key="1">
    <source>
        <dbReference type="EMBL" id="ODV95720.1"/>
    </source>
</evidence>
<dbReference type="AlphaFoldDB" id="A0A1E4TVE1"/>
<dbReference type="PANTHER" id="PTHR35340">
    <property type="entry name" value="PQQ ENZYME REPEAT PROTEIN-RELATED"/>
    <property type="match status" value="1"/>
</dbReference>
<dbReference type="PANTHER" id="PTHR35340:SF9">
    <property type="entry name" value="ASST-DOMAIN-CONTAINING PROTEIN"/>
    <property type="match status" value="1"/>
</dbReference>
<evidence type="ECO:0000313" key="2">
    <source>
        <dbReference type="Proteomes" id="UP000094236"/>
    </source>
</evidence>
<dbReference type="Gene3D" id="2.130.10.10">
    <property type="entry name" value="YVTN repeat-like/Quinoprotein amine dehydrogenase"/>
    <property type="match status" value="1"/>
</dbReference>
<keyword evidence="2" id="KW-1185">Reference proteome</keyword>
<dbReference type="STRING" id="669874.A0A1E4TVE1"/>